<keyword evidence="2" id="KW-0732">Signal</keyword>
<protein>
    <submittedName>
        <fullName evidence="3">Uncharacterized protein</fullName>
    </submittedName>
</protein>
<feature type="chain" id="PRO_5047186368" evidence="2">
    <location>
        <begin position="27"/>
        <end position="200"/>
    </location>
</feature>
<dbReference type="Proteomes" id="UP001596288">
    <property type="component" value="Unassembled WGS sequence"/>
</dbReference>
<sequence length="200" mass="22402">MLKFGKKINYRPLLISLLIAALPAVAAGDSFKSFFLGLLIGLPFFLYVFFAYYFPNIPTLFVYWTSDTDEIKYCDIQTWKYRLLGMVDPFAAKMVTIKKSDIKLATVIGDLSTNYEMPMAIPFGAGPAVLSPVLSMIHHPDSVVLTLKDNSTIELSVARDYAYSRDDTLDKLDAFFKSLGTIPVKAKIPEDRKHLSTPTV</sequence>
<keyword evidence="4" id="KW-1185">Reference proteome</keyword>
<evidence type="ECO:0000256" key="1">
    <source>
        <dbReference type="SAM" id="Phobius"/>
    </source>
</evidence>
<proteinExistence type="predicted"/>
<evidence type="ECO:0000313" key="3">
    <source>
        <dbReference type="EMBL" id="MFC6176819.1"/>
    </source>
</evidence>
<keyword evidence="1" id="KW-1133">Transmembrane helix</keyword>
<dbReference type="EMBL" id="JBHSSF010000019">
    <property type="protein sequence ID" value="MFC6176819.1"/>
    <property type="molecule type" value="Genomic_DNA"/>
</dbReference>
<name>A0ABW1RL53_9LACO</name>
<feature type="signal peptide" evidence="2">
    <location>
        <begin position="1"/>
        <end position="26"/>
    </location>
</feature>
<keyword evidence="1" id="KW-0472">Membrane</keyword>
<evidence type="ECO:0000313" key="4">
    <source>
        <dbReference type="Proteomes" id="UP001596288"/>
    </source>
</evidence>
<evidence type="ECO:0000256" key="2">
    <source>
        <dbReference type="SAM" id="SignalP"/>
    </source>
</evidence>
<gene>
    <name evidence="3" type="ORF">ACFQAV_08190</name>
</gene>
<accession>A0ABW1RL53</accession>
<organism evidence="3 4">
    <name type="scientific">Companilactobacillus huachuanensis</name>
    <dbReference type="NCBI Taxonomy" id="2559914"/>
    <lineage>
        <taxon>Bacteria</taxon>
        <taxon>Bacillati</taxon>
        <taxon>Bacillota</taxon>
        <taxon>Bacilli</taxon>
        <taxon>Lactobacillales</taxon>
        <taxon>Lactobacillaceae</taxon>
        <taxon>Companilactobacillus</taxon>
    </lineage>
</organism>
<feature type="transmembrane region" description="Helical" evidence="1">
    <location>
        <begin position="36"/>
        <end position="54"/>
    </location>
</feature>
<reference evidence="4" key="1">
    <citation type="journal article" date="2019" name="Int. J. Syst. Evol. Microbiol.">
        <title>The Global Catalogue of Microorganisms (GCM) 10K type strain sequencing project: providing services to taxonomists for standard genome sequencing and annotation.</title>
        <authorList>
            <consortium name="The Broad Institute Genomics Platform"/>
            <consortium name="The Broad Institute Genome Sequencing Center for Infectious Disease"/>
            <person name="Wu L."/>
            <person name="Ma J."/>
        </authorList>
    </citation>
    <scope>NUCLEOTIDE SEQUENCE [LARGE SCALE GENOMIC DNA]</scope>
    <source>
        <strain evidence="4">CCM 8927</strain>
    </source>
</reference>
<keyword evidence="1" id="KW-0812">Transmembrane</keyword>
<comment type="caution">
    <text evidence="3">The sequence shown here is derived from an EMBL/GenBank/DDBJ whole genome shotgun (WGS) entry which is preliminary data.</text>
</comment>
<dbReference type="RefSeq" id="WP_137610162.1">
    <property type="nucleotide sequence ID" value="NZ_BJDF01000001.1"/>
</dbReference>